<dbReference type="InterPro" id="IPR038740">
    <property type="entry name" value="BioF2-like_GNAT_dom"/>
</dbReference>
<accession>A0A2N6D043</accession>
<evidence type="ECO:0000313" key="3">
    <source>
        <dbReference type="Proteomes" id="UP000235015"/>
    </source>
</evidence>
<dbReference type="Proteomes" id="UP000235015">
    <property type="component" value="Unassembled WGS sequence"/>
</dbReference>
<reference evidence="2 3" key="1">
    <citation type="submission" date="2017-11" db="EMBL/GenBank/DDBJ databases">
        <title>Genome-resolved metagenomics identifies genetic mobility, metabolic interactions, and unexpected diversity in perchlorate-reducing communities.</title>
        <authorList>
            <person name="Barnum T.P."/>
            <person name="Figueroa I.A."/>
            <person name="Carlstrom C.I."/>
            <person name="Lucas L.N."/>
            <person name="Engelbrektson A.L."/>
            <person name="Coates J.D."/>
        </authorList>
    </citation>
    <scope>NUCLEOTIDE SEQUENCE [LARGE SCALE GENOMIC DNA]</scope>
    <source>
        <strain evidence="2">BM301</strain>
    </source>
</reference>
<keyword evidence="2" id="KW-0808">Transferase</keyword>
<sequence length="323" mass="37091">MTWQLYPAGDFGRYREQWDELNGQGPKSPVLDSAFIAYSLEELGSGKEILEIHQESDTINAMTVVYKSKFGVWDTFQPSQAPLGAWINNSGNELQDLMKTLSTELPGIVLKLGLTQQDPSIYPRPADQGCISTMDYIETATVDTSGSFDDYWSSRGKNLRHNLKRQRNRLQKEGIETHLNIIRDRDHVRDAIEAYGKLESAGWKGEEGTAIEINNSQGKFYVALMEDFCNRKLGSIYQYFYNNELVASDLCIEQAGVFVILKTTYDESISTSSPAFLMRQDTFQQVFNNKQIRSIEFYGKMMDWHTKWSHDSRMLYHVNCKKF</sequence>
<comment type="caution">
    <text evidence="2">The sequence shown here is derived from an EMBL/GenBank/DDBJ whole genome shotgun (WGS) entry which is preliminary data.</text>
</comment>
<evidence type="ECO:0000313" key="2">
    <source>
        <dbReference type="EMBL" id="PLX63035.1"/>
    </source>
</evidence>
<organism evidence="2 3">
    <name type="scientific">Sedimenticola selenatireducens</name>
    <dbReference type="NCBI Taxonomy" id="191960"/>
    <lineage>
        <taxon>Bacteria</taxon>
        <taxon>Pseudomonadati</taxon>
        <taxon>Pseudomonadota</taxon>
        <taxon>Gammaproteobacteria</taxon>
        <taxon>Chromatiales</taxon>
        <taxon>Sedimenticolaceae</taxon>
        <taxon>Sedimenticola</taxon>
    </lineage>
</organism>
<dbReference type="STRING" id="1111735.GCA_000428045_02838"/>
<gene>
    <name evidence="2" type="ORF">C0630_02405</name>
</gene>
<dbReference type="EMBL" id="PKUN01000002">
    <property type="protein sequence ID" value="PLX63035.1"/>
    <property type="molecule type" value="Genomic_DNA"/>
</dbReference>
<dbReference type="RefSeq" id="WP_273437608.1">
    <property type="nucleotide sequence ID" value="NZ_PKUN01000002.1"/>
</dbReference>
<protein>
    <submittedName>
        <fullName evidence="2">GNAT family N-acetyltransferase</fullName>
    </submittedName>
</protein>
<feature type="domain" description="BioF2-like acetyltransferase" evidence="1">
    <location>
        <begin position="158"/>
        <end position="303"/>
    </location>
</feature>
<dbReference type="GO" id="GO:0016740">
    <property type="term" value="F:transferase activity"/>
    <property type="evidence" value="ECO:0007669"/>
    <property type="project" value="UniProtKB-KW"/>
</dbReference>
<name>A0A2N6D043_9GAMM</name>
<dbReference type="SUPFAM" id="SSF55729">
    <property type="entry name" value="Acyl-CoA N-acyltransferases (Nat)"/>
    <property type="match status" value="1"/>
</dbReference>
<proteinExistence type="predicted"/>
<dbReference type="AlphaFoldDB" id="A0A2N6D043"/>
<dbReference type="Pfam" id="PF13480">
    <property type="entry name" value="Acetyltransf_6"/>
    <property type="match status" value="1"/>
</dbReference>
<evidence type="ECO:0000259" key="1">
    <source>
        <dbReference type="Pfam" id="PF13480"/>
    </source>
</evidence>
<dbReference type="InterPro" id="IPR016181">
    <property type="entry name" value="Acyl_CoA_acyltransferase"/>
</dbReference>